<reference evidence="2 3" key="1">
    <citation type="journal article" date="2023" name="BMC Biotechnol.">
        <title>Vitis rotundifolia cv Carlos genome sequencing.</title>
        <authorList>
            <person name="Huff M."/>
            <person name="Hulse-Kemp A."/>
            <person name="Scheffler B."/>
            <person name="Youngblood R."/>
            <person name="Simpson S."/>
            <person name="Babiker E."/>
            <person name="Staton M."/>
        </authorList>
    </citation>
    <scope>NUCLEOTIDE SEQUENCE [LARGE SCALE GENOMIC DNA]</scope>
    <source>
        <tissue evidence="2">Leaf</tissue>
    </source>
</reference>
<evidence type="ECO:0000313" key="3">
    <source>
        <dbReference type="Proteomes" id="UP001168098"/>
    </source>
</evidence>
<evidence type="ECO:0008006" key="4">
    <source>
        <dbReference type="Google" id="ProtNLM"/>
    </source>
</evidence>
<accession>A0AA39DVE6</accession>
<dbReference type="AlphaFoldDB" id="A0AA39DVE6"/>
<feature type="region of interest" description="Disordered" evidence="1">
    <location>
        <begin position="42"/>
        <end position="117"/>
    </location>
</feature>
<keyword evidence="3" id="KW-1185">Reference proteome</keyword>
<dbReference type="EMBL" id="JARBHA010000007">
    <property type="protein sequence ID" value="KAJ9697554.1"/>
    <property type="molecule type" value="Genomic_DNA"/>
</dbReference>
<sequence>MLNLNSTGVKIKEEDHTIILLSSLPKLYEHFVDTMLYGKQTLTMTEVKTPLNSKELQRKSESKEESNDEGLTTQGRPQKKDNKNSKNPDQNPKLEENVSFATKRDIIKRNAMKGKSW</sequence>
<evidence type="ECO:0000256" key="1">
    <source>
        <dbReference type="SAM" id="MobiDB-lite"/>
    </source>
</evidence>
<feature type="compositionally biased region" description="Basic and acidic residues" evidence="1">
    <location>
        <begin position="78"/>
        <end position="108"/>
    </location>
</feature>
<protein>
    <recommendedName>
        <fullName evidence="4">Retrovirus-related Pol polyprotein from transposon TNT 1-94</fullName>
    </recommendedName>
</protein>
<gene>
    <name evidence="2" type="ORF">PVL29_009400</name>
</gene>
<dbReference type="Proteomes" id="UP001168098">
    <property type="component" value="Unassembled WGS sequence"/>
</dbReference>
<feature type="compositionally biased region" description="Polar residues" evidence="1">
    <location>
        <begin position="42"/>
        <end position="54"/>
    </location>
</feature>
<comment type="caution">
    <text evidence="2">The sequence shown here is derived from an EMBL/GenBank/DDBJ whole genome shotgun (WGS) entry which is preliminary data.</text>
</comment>
<dbReference type="Pfam" id="PF14223">
    <property type="entry name" value="Retrotran_gag_2"/>
    <property type="match status" value="1"/>
</dbReference>
<evidence type="ECO:0000313" key="2">
    <source>
        <dbReference type="EMBL" id="KAJ9697554.1"/>
    </source>
</evidence>
<organism evidence="2 3">
    <name type="scientific">Vitis rotundifolia</name>
    <name type="common">Muscadine grape</name>
    <dbReference type="NCBI Taxonomy" id="103349"/>
    <lineage>
        <taxon>Eukaryota</taxon>
        <taxon>Viridiplantae</taxon>
        <taxon>Streptophyta</taxon>
        <taxon>Embryophyta</taxon>
        <taxon>Tracheophyta</taxon>
        <taxon>Spermatophyta</taxon>
        <taxon>Magnoliopsida</taxon>
        <taxon>eudicotyledons</taxon>
        <taxon>Gunneridae</taxon>
        <taxon>Pentapetalae</taxon>
        <taxon>rosids</taxon>
        <taxon>Vitales</taxon>
        <taxon>Vitaceae</taxon>
        <taxon>Viteae</taxon>
        <taxon>Vitis</taxon>
    </lineage>
</organism>
<feature type="compositionally biased region" description="Basic and acidic residues" evidence="1">
    <location>
        <begin position="55"/>
        <end position="65"/>
    </location>
</feature>
<name>A0AA39DVE6_VITRO</name>
<proteinExistence type="predicted"/>